<keyword evidence="7" id="KW-0560">Oxidoreductase</keyword>
<evidence type="ECO:0000256" key="2">
    <source>
        <dbReference type="ARBA" id="ARBA00022692"/>
    </source>
</evidence>
<evidence type="ECO:0000313" key="8">
    <source>
        <dbReference type="EMBL" id="KAG2565393.1"/>
    </source>
</evidence>
<dbReference type="InterPro" id="IPR036396">
    <property type="entry name" value="Cyt_P450_sf"/>
</dbReference>
<comment type="similarity">
    <text evidence="7">Belongs to the cytochrome P450 family.</text>
</comment>
<proteinExistence type="inferred from homology"/>
<evidence type="ECO:0000313" key="9">
    <source>
        <dbReference type="Proteomes" id="UP000823388"/>
    </source>
</evidence>
<dbReference type="PRINTS" id="PR00385">
    <property type="entry name" value="P450"/>
</dbReference>
<dbReference type="InterPro" id="IPR051103">
    <property type="entry name" value="Plant_metabolite_P450s"/>
</dbReference>
<dbReference type="GO" id="GO:0020037">
    <property type="term" value="F:heme binding"/>
    <property type="evidence" value="ECO:0007669"/>
    <property type="project" value="InterPro"/>
</dbReference>
<sequence>MELLVVQLLLTLGLAVLLFLAIFRLTTRNSRPAPTPTVVTDPDIARLMLSDHADAFSNRPTAHYPADFSESHSINSVPYGPTWRALRANLMADILHPTRLGLLLPFRQEAVAALIANLSTQAPGEAVVRNSLHAAAFALTVRICFGDGVGECYVRAMEREVLQFITTFVEDSALLAGSSRLTRLLHWRRWLRFSGTFSRVSKIVLPVIAAQQKSRRTHGGTTGIRSYVDSLLDLRVPVSDDDAMATSKRPLTDKEIVRLVFEFLGANTESTVSCVEWTLAHLAIHPEIQKKLRHEITSTVPHGKGTLVSEESLHRLPYLRAVILESLRLHSPVPLILRDVSADDAAICGTPAASADGAPVLFVADIREIGRSTKAWMDPDKFCPERFLAGGEAEGVGPVPGPKEIRMLPFGAGRRYCPGVGVGMVQVGCFLAALVREFEWSLPANCDSIDLTEFRAFFMVMKTPLRARITPHTVTT</sequence>
<evidence type="ECO:0000256" key="4">
    <source>
        <dbReference type="ARBA" id="ARBA00022989"/>
    </source>
</evidence>
<evidence type="ECO:0000256" key="3">
    <source>
        <dbReference type="ARBA" id="ARBA00022723"/>
    </source>
</evidence>
<evidence type="ECO:0000256" key="7">
    <source>
        <dbReference type="RuleBase" id="RU000461"/>
    </source>
</evidence>
<keyword evidence="3 6" id="KW-0479">Metal-binding</keyword>
<dbReference type="PRINTS" id="PR00463">
    <property type="entry name" value="EP450I"/>
</dbReference>
<dbReference type="GO" id="GO:0016020">
    <property type="term" value="C:membrane"/>
    <property type="evidence" value="ECO:0007669"/>
    <property type="project" value="UniProtKB-SubCell"/>
</dbReference>
<dbReference type="PROSITE" id="PS00086">
    <property type="entry name" value="CYTOCHROME_P450"/>
    <property type="match status" value="1"/>
</dbReference>
<dbReference type="Pfam" id="PF00067">
    <property type="entry name" value="p450"/>
    <property type="match status" value="1"/>
</dbReference>
<dbReference type="Gene3D" id="1.10.630.10">
    <property type="entry name" value="Cytochrome P450"/>
    <property type="match status" value="1"/>
</dbReference>
<dbReference type="InterPro" id="IPR001128">
    <property type="entry name" value="Cyt_P450"/>
</dbReference>
<dbReference type="GO" id="GO:0005506">
    <property type="term" value="F:iron ion binding"/>
    <property type="evidence" value="ECO:0007669"/>
    <property type="project" value="InterPro"/>
</dbReference>
<name>A0A8T0PTR6_PANVG</name>
<dbReference type="Proteomes" id="UP000823388">
    <property type="component" value="Chromosome 7N"/>
</dbReference>
<evidence type="ECO:0000256" key="1">
    <source>
        <dbReference type="ARBA" id="ARBA00004167"/>
    </source>
</evidence>
<dbReference type="GO" id="GO:0016709">
    <property type="term" value="F:oxidoreductase activity, acting on paired donors, with incorporation or reduction of molecular oxygen, NAD(P)H as one donor, and incorporation of one atom of oxygen"/>
    <property type="evidence" value="ECO:0007669"/>
    <property type="project" value="TreeGrafter"/>
</dbReference>
<dbReference type="PANTHER" id="PTHR24298">
    <property type="entry name" value="FLAVONOID 3'-MONOOXYGENASE-RELATED"/>
    <property type="match status" value="1"/>
</dbReference>
<gene>
    <name evidence="8" type="ORF">PVAP13_7NG020100</name>
</gene>
<keyword evidence="9" id="KW-1185">Reference proteome</keyword>
<dbReference type="InterPro" id="IPR002401">
    <property type="entry name" value="Cyt_P450_E_grp-I"/>
</dbReference>
<keyword evidence="7" id="KW-0503">Monooxygenase</keyword>
<organism evidence="8 9">
    <name type="scientific">Panicum virgatum</name>
    <name type="common">Blackwell switchgrass</name>
    <dbReference type="NCBI Taxonomy" id="38727"/>
    <lineage>
        <taxon>Eukaryota</taxon>
        <taxon>Viridiplantae</taxon>
        <taxon>Streptophyta</taxon>
        <taxon>Embryophyta</taxon>
        <taxon>Tracheophyta</taxon>
        <taxon>Spermatophyta</taxon>
        <taxon>Magnoliopsida</taxon>
        <taxon>Liliopsida</taxon>
        <taxon>Poales</taxon>
        <taxon>Poaceae</taxon>
        <taxon>PACMAD clade</taxon>
        <taxon>Panicoideae</taxon>
        <taxon>Panicodae</taxon>
        <taxon>Paniceae</taxon>
        <taxon>Panicinae</taxon>
        <taxon>Panicum</taxon>
        <taxon>Panicum sect. Hiantes</taxon>
    </lineage>
</organism>
<evidence type="ECO:0008006" key="10">
    <source>
        <dbReference type="Google" id="ProtNLM"/>
    </source>
</evidence>
<dbReference type="OrthoDB" id="2789670at2759"/>
<protein>
    <recommendedName>
        <fullName evidence="10">Cytochrome P450 89A9</fullName>
    </recommendedName>
</protein>
<evidence type="ECO:0000256" key="5">
    <source>
        <dbReference type="ARBA" id="ARBA00023136"/>
    </source>
</evidence>
<reference evidence="8 9" key="1">
    <citation type="submission" date="2020-05" db="EMBL/GenBank/DDBJ databases">
        <title>WGS assembly of Panicum virgatum.</title>
        <authorList>
            <person name="Lovell J.T."/>
            <person name="Jenkins J."/>
            <person name="Shu S."/>
            <person name="Juenger T.E."/>
            <person name="Schmutz J."/>
        </authorList>
    </citation>
    <scope>NUCLEOTIDE SEQUENCE [LARGE SCALE GENOMIC DNA]</scope>
    <source>
        <strain evidence="9">cv. AP13</strain>
    </source>
</reference>
<comment type="caution">
    <text evidence="8">The sequence shown here is derived from an EMBL/GenBank/DDBJ whole genome shotgun (WGS) entry which is preliminary data.</text>
</comment>
<keyword evidence="4" id="KW-1133">Transmembrane helix</keyword>
<dbReference type="PANTHER" id="PTHR24298:SF389">
    <property type="entry name" value="OS04G0128400 PROTEIN"/>
    <property type="match status" value="1"/>
</dbReference>
<accession>A0A8T0PTR6</accession>
<keyword evidence="2" id="KW-0812">Transmembrane</keyword>
<keyword evidence="6 7" id="KW-0408">Iron</keyword>
<keyword evidence="5" id="KW-0472">Membrane</keyword>
<feature type="binding site" description="axial binding residue" evidence="6">
    <location>
        <position position="417"/>
    </location>
    <ligand>
        <name>heme</name>
        <dbReference type="ChEBI" id="CHEBI:30413"/>
    </ligand>
    <ligandPart>
        <name>Fe</name>
        <dbReference type="ChEBI" id="CHEBI:18248"/>
    </ligandPart>
</feature>
<dbReference type="InterPro" id="IPR017972">
    <property type="entry name" value="Cyt_P450_CS"/>
</dbReference>
<dbReference type="SUPFAM" id="SSF48264">
    <property type="entry name" value="Cytochrome P450"/>
    <property type="match status" value="1"/>
</dbReference>
<comment type="cofactor">
    <cofactor evidence="6">
        <name>heme</name>
        <dbReference type="ChEBI" id="CHEBI:30413"/>
    </cofactor>
</comment>
<dbReference type="EMBL" id="CM029050">
    <property type="protein sequence ID" value="KAG2565393.1"/>
    <property type="molecule type" value="Genomic_DNA"/>
</dbReference>
<keyword evidence="6 7" id="KW-0349">Heme</keyword>
<evidence type="ECO:0000256" key="6">
    <source>
        <dbReference type="PIRSR" id="PIRSR602401-1"/>
    </source>
</evidence>
<comment type="subcellular location">
    <subcellularLocation>
        <location evidence="1">Membrane</location>
        <topology evidence="1">Single-pass membrane protein</topology>
    </subcellularLocation>
</comment>
<dbReference type="AlphaFoldDB" id="A0A8T0PTR6"/>